<keyword evidence="1" id="KW-0732">Signal</keyword>
<dbReference type="EMBL" id="JBANAX010000465">
    <property type="protein sequence ID" value="KAL1207792.1"/>
    <property type="molecule type" value="Genomic_DNA"/>
</dbReference>
<name>A0ABD1AM07_CARAN</name>
<accession>A0ABD1AM07</accession>
<comment type="caution">
    <text evidence="2">The sequence shown here is derived from an EMBL/GenBank/DDBJ whole genome shotgun (WGS) entry which is preliminary data.</text>
</comment>
<dbReference type="Proteomes" id="UP001558713">
    <property type="component" value="Unassembled WGS sequence"/>
</dbReference>
<sequence>MARISIVVVLSVMLLVLINSVEILAEEQPTVGQRLDSAVAGATNTFNEHGGPGAVETVSSAFKSVYGWFGDKAKEWGIHF</sequence>
<gene>
    <name evidence="2" type="ORF">V5N11_013966</name>
</gene>
<reference evidence="2 3" key="1">
    <citation type="submission" date="2024-04" db="EMBL/GenBank/DDBJ databases">
        <title>Genome assembly C_amara_ONT_v2.</title>
        <authorList>
            <person name="Yant L."/>
            <person name="Moore C."/>
            <person name="Slenker M."/>
        </authorList>
    </citation>
    <scope>NUCLEOTIDE SEQUENCE [LARGE SCALE GENOMIC DNA]</scope>
    <source>
        <tissue evidence="2">Leaf</tissue>
    </source>
</reference>
<protein>
    <submittedName>
        <fullName evidence="2">Uncharacterized protein</fullName>
    </submittedName>
</protein>
<dbReference type="AlphaFoldDB" id="A0ABD1AM07"/>
<feature type="signal peptide" evidence="1">
    <location>
        <begin position="1"/>
        <end position="25"/>
    </location>
</feature>
<feature type="chain" id="PRO_5044762990" evidence="1">
    <location>
        <begin position="26"/>
        <end position="80"/>
    </location>
</feature>
<evidence type="ECO:0000256" key="1">
    <source>
        <dbReference type="SAM" id="SignalP"/>
    </source>
</evidence>
<evidence type="ECO:0000313" key="3">
    <source>
        <dbReference type="Proteomes" id="UP001558713"/>
    </source>
</evidence>
<proteinExistence type="predicted"/>
<keyword evidence="3" id="KW-1185">Reference proteome</keyword>
<organism evidence="2 3">
    <name type="scientific">Cardamine amara subsp. amara</name>
    <dbReference type="NCBI Taxonomy" id="228776"/>
    <lineage>
        <taxon>Eukaryota</taxon>
        <taxon>Viridiplantae</taxon>
        <taxon>Streptophyta</taxon>
        <taxon>Embryophyta</taxon>
        <taxon>Tracheophyta</taxon>
        <taxon>Spermatophyta</taxon>
        <taxon>Magnoliopsida</taxon>
        <taxon>eudicotyledons</taxon>
        <taxon>Gunneridae</taxon>
        <taxon>Pentapetalae</taxon>
        <taxon>rosids</taxon>
        <taxon>malvids</taxon>
        <taxon>Brassicales</taxon>
        <taxon>Brassicaceae</taxon>
        <taxon>Cardamineae</taxon>
        <taxon>Cardamine</taxon>
    </lineage>
</organism>
<evidence type="ECO:0000313" key="2">
    <source>
        <dbReference type="EMBL" id="KAL1207792.1"/>
    </source>
</evidence>